<reference evidence="2 3" key="1">
    <citation type="submission" date="2020-07" db="EMBL/GenBank/DDBJ databases">
        <title>Sequencing the genomes of 1000 actinobacteria strains.</title>
        <authorList>
            <person name="Klenk H.-P."/>
        </authorList>
    </citation>
    <scope>NUCLEOTIDE SEQUENCE [LARGE SCALE GENOMIC DNA]</scope>
    <source>
        <strain evidence="2 3">DSM 24662</strain>
    </source>
</reference>
<evidence type="ECO:0000313" key="2">
    <source>
        <dbReference type="EMBL" id="NYE18594.1"/>
    </source>
</evidence>
<feature type="transmembrane region" description="Helical" evidence="1">
    <location>
        <begin position="18"/>
        <end position="38"/>
    </location>
</feature>
<organism evidence="2 3">
    <name type="scientific">Microbacterium immunditiarum</name>
    <dbReference type="NCBI Taxonomy" id="337480"/>
    <lineage>
        <taxon>Bacteria</taxon>
        <taxon>Bacillati</taxon>
        <taxon>Actinomycetota</taxon>
        <taxon>Actinomycetes</taxon>
        <taxon>Micrococcales</taxon>
        <taxon>Microbacteriaceae</taxon>
        <taxon>Microbacterium</taxon>
    </lineage>
</organism>
<keyword evidence="1" id="KW-1133">Transmembrane helix</keyword>
<feature type="transmembrane region" description="Helical" evidence="1">
    <location>
        <begin position="87"/>
        <end position="111"/>
    </location>
</feature>
<keyword evidence="3" id="KW-1185">Reference proteome</keyword>
<dbReference type="EMBL" id="JACCBV010000001">
    <property type="protein sequence ID" value="NYE18594.1"/>
    <property type="molecule type" value="Genomic_DNA"/>
</dbReference>
<protein>
    <submittedName>
        <fullName evidence="2">Uncharacterized protein</fullName>
    </submittedName>
</protein>
<proteinExistence type="predicted"/>
<feature type="transmembrane region" description="Helical" evidence="1">
    <location>
        <begin position="58"/>
        <end position="75"/>
    </location>
</feature>
<evidence type="ECO:0000256" key="1">
    <source>
        <dbReference type="SAM" id="Phobius"/>
    </source>
</evidence>
<name>A0A7Y9KK90_9MICO</name>
<gene>
    <name evidence="2" type="ORF">BJ991_000622</name>
</gene>
<dbReference type="RefSeq" id="WP_179487353.1">
    <property type="nucleotide sequence ID" value="NZ_JACCBV010000001.1"/>
</dbReference>
<comment type="caution">
    <text evidence="2">The sequence shown here is derived from an EMBL/GenBank/DDBJ whole genome shotgun (WGS) entry which is preliminary data.</text>
</comment>
<accession>A0A7Y9KK90</accession>
<sequence length="231" mass="24730">MNRTVNVVRMQLINRQTYIWVPLMVLGGSLLITLAIYAIIRNAGADSPLYGGGAQAPLWYFAVVGVQSLTLTFPFSQAMSVTRREFYLGTLLAAAMTGAILSAVFVIGGVIENATGGWGMNGYFFYLPWIWEAGPLGAALFFFAVTMLFFVVGFWAATIYKRFGSVVLTAVLAGIAALLVLGMFLTGLLEAWGQVFGWIGAQGALGLGLWGLLLGAVLAAISFLTLRRAVP</sequence>
<dbReference type="AlphaFoldDB" id="A0A7Y9KK90"/>
<keyword evidence="1" id="KW-0812">Transmembrane</keyword>
<feature type="transmembrane region" description="Helical" evidence="1">
    <location>
        <begin position="123"/>
        <end position="156"/>
    </location>
</feature>
<feature type="transmembrane region" description="Helical" evidence="1">
    <location>
        <begin position="163"/>
        <end position="185"/>
    </location>
</feature>
<feature type="transmembrane region" description="Helical" evidence="1">
    <location>
        <begin position="205"/>
        <end position="226"/>
    </location>
</feature>
<keyword evidence="1" id="KW-0472">Membrane</keyword>
<dbReference type="Proteomes" id="UP000576969">
    <property type="component" value="Unassembled WGS sequence"/>
</dbReference>
<evidence type="ECO:0000313" key="3">
    <source>
        <dbReference type="Proteomes" id="UP000576969"/>
    </source>
</evidence>